<dbReference type="CDD" id="cd05233">
    <property type="entry name" value="SDR_c"/>
    <property type="match status" value="1"/>
</dbReference>
<dbReference type="InterPro" id="IPR036291">
    <property type="entry name" value="NAD(P)-bd_dom_sf"/>
</dbReference>
<gene>
    <name evidence="4" type="ORF">IPN02_10310</name>
</gene>
<evidence type="ECO:0000256" key="2">
    <source>
        <dbReference type="ARBA" id="ARBA00023002"/>
    </source>
</evidence>
<comment type="similarity">
    <text evidence="1 3">Belongs to the short-chain dehydrogenases/reductases (SDR) family.</text>
</comment>
<protein>
    <submittedName>
        <fullName evidence="4">SDR family oxidoreductase</fullName>
    </submittedName>
</protein>
<organism evidence="4 5">
    <name type="scientific">Candidatus Neomicrothrix subdominans</name>
    <dbReference type="NCBI Taxonomy" id="2954438"/>
    <lineage>
        <taxon>Bacteria</taxon>
        <taxon>Bacillati</taxon>
        <taxon>Actinomycetota</taxon>
        <taxon>Acidimicrobiia</taxon>
        <taxon>Acidimicrobiales</taxon>
        <taxon>Microthrixaceae</taxon>
        <taxon>Candidatus Neomicrothrix</taxon>
    </lineage>
</organism>
<dbReference type="InterPro" id="IPR002347">
    <property type="entry name" value="SDR_fam"/>
</dbReference>
<comment type="caution">
    <text evidence="4">The sequence shown here is derived from an EMBL/GenBank/DDBJ whole genome shotgun (WGS) entry which is preliminary data.</text>
</comment>
<evidence type="ECO:0000313" key="5">
    <source>
        <dbReference type="Proteomes" id="UP000727993"/>
    </source>
</evidence>
<proteinExistence type="inferred from homology"/>
<name>A0A936NDU7_9ACTN</name>
<dbReference type="Pfam" id="PF00106">
    <property type="entry name" value="adh_short"/>
    <property type="match status" value="1"/>
</dbReference>
<evidence type="ECO:0000313" key="4">
    <source>
        <dbReference type="EMBL" id="MBK9297202.1"/>
    </source>
</evidence>
<dbReference type="PRINTS" id="PR00080">
    <property type="entry name" value="SDRFAMILY"/>
</dbReference>
<dbReference type="SUPFAM" id="SSF51735">
    <property type="entry name" value="NAD(P)-binding Rossmann-fold domains"/>
    <property type="match status" value="1"/>
</dbReference>
<accession>A0A936NDU7</accession>
<dbReference type="GO" id="GO:0016020">
    <property type="term" value="C:membrane"/>
    <property type="evidence" value="ECO:0007669"/>
    <property type="project" value="TreeGrafter"/>
</dbReference>
<dbReference type="Proteomes" id="UP000727993">
    <property type="component" value="Unassembled WGS sequence"/>
</dbReference>
<dbReference type="PANTHER" id="PTHR44196:SF1">
    <property type="entry name" value="DEHYDROGENASE_REDUCTASE SDR FAMILY MEMBER 7B"/>
    <property type="match status" value="1"/>
</dbReference>
<dbReference type="Gene3D" id="3.40.50.720">
    <property type="entry name" value="NAD(P)-binding Rossmann-like Domain"/>
    <property type="match status" value="1"/>
</dbReference>
<keyword evidence="2" id="KW-0560">Oxidoreductase</keyword>
<evidence type="ECO:0000256" key="1">
    <source>
        <dbReference type="ARBA" id="ARBA00006484"/>
    </source>
</evidence>
<reference evidence="4 5" key="1">
    <citation type="submission" date="2020-10" db="EMBL/GenBank/DDBJ databases">
        <title>Connecting structure to function with the recovery of over 1000 high-quality activated sludge metagenome-assembled genomes encoding full-length rRNA genes using long-read sequencing.</title>
        <authorList>
            <person name="Singleton C.M."/>
            <person name="Petriglieri F."/>
            <person name="Kristensen J.M."/>
            <person name="Kirkegaard R.H."/>
            <person name="Michaelsen T.Y."/>
            <person name="Andersen M.H."/>
            <person name="Karst S.M."/>
            <person name="Dueholm M.S."/>
            <person name="Nielsen P.H."/>
            <person name="Albertsen M."/>
        </authorList>
    </citation>
    <scope>NUCLEOTIDE SEQUENCE [LARGE SCALE GENOMIC DNA]</scope>
    <source>
        <strain evidence="4">Lyne_18-Q3-R50-59_MAXAC.006</strain>
    </source>
</reference>
<dbReference type="AlphaFoldDB" id="A0A936NDU7"/>
<dbReference type="PRINTS" id="PR00081">
    <property type="entry name" value="GDHRDH"/>
</dbReference>
<dbReference type="EMBL" id="JADJZA010000007">
    <property type="protein sequence ID" value="MBK9297202.1"/>
    <property type="molecule type" value="Genomic_DNA"/>
</dbReference>
<evidence type="ECO:0000256" key="3">
    <source>
        <dbReference type="RuleBase" id="RU000363"/>
    </source>
</evidence>
<dbReference type="GO" id="GO:0016491">
    <property type="term" value="F:oxidoreductase activity"/>
    <property type="evidence" value="ECO:0007669"/>
    <property type="project" value="UniProtKB-KW"/>
</dbReference>
<dbReference type="PANTHER" id="PTHR44196">
    <property type="entry name" value="DEHYDROGENASE/REDUCTASE SDR FAMILY MEMBER 7B"/>
    <property type="match status" value="1"/>
</dbReference>
<sequence length="267" mass="27354">MNGPTSHIVAASVGTAALTGRRVIITGASSGIGEAIARSLSASGAAVGLLARRVEPLARLAGELGGPYRSADVADLGAAAVAVEELADELGGVDGLINNAGRMDLGSPSATDPEVWRAAYEVNVLGLLATTHAAVPHLRRSAHPNIVNISSMSGRRVASVDGGVYASTKFAVHALGDALRMELQGDGIAVTTVSPGFVRTGLADGLDDEHRRSWQARAAERGLDPEVISDVAAHLLSLPAGVCPVEYADRHRPGAGQLAPHVRPQAR</sequence>